<dbReference type="InterPro" id="IPR027469">
    <property type="entry name" value="Cation_efflux_TMD_sf"/>
</dbReference>
<evidence type="ECO:0000313" key="8">
    <source>
        <dbReference type="EMBL" id="RKS74069.1"/>
    </source>
</evidence>
<comment type="caution">
    <text evidence="8">The sequence shown here is derived from an EMBL/GenBank/DDBJ whole genome shotgun (WGS) entry which is preliminary data.</text>
</comment>
<evidence type="ECO:0000256" key="6">
    <source>
        <dbReference type="SAM" id="Phobius"/>
    </source>
</evidence>
<organism evidence="8 9">
    <name type="scientific">Motilibacter peucedani</name>
    <dbReference type="NCBI Taxonomy" id="598650"/>
    <lineage>
        <taxon>Bacteria</taxon>
        <taxon>Bacillati</taxon>
        <taxon>Actinomycetota</taxon>
        <taxon>Actinomycetes</taxon>
        <taxon>Motilibacterales</taxon>
        <taxon>Motilibacteraceae</taxon>
        <taxon>Motilibacter</taxon>
    </lineage>
</organism>
<dbReference type="InParanoid" id="A0A420XPD9"/>
<dbReference type="NCBIfam" id="TIGR01297">
    <property type="entry name" value="CDF"/>
    <property type="match status" value="1"/>
</dbReference>
<evidence type="ECO:0000256" key="4">
    <source>
        <dbReference type="ARBA" id="ARBA00022989"/>
    </source>
</evidence>
<dbReference type="SUPFAM" id="SSF161111">
    <property type="entry name" value="Cation efflux protein transmembrane domain-like"/>
    <property type="match status" value="1"/>
</dbReference>
<feature type="transmembrane region" description="Helical" evidence="6">
    <location>
        <begin position="78"/>
        <end position="101"/>
    </location>
</feature>
<dbReference type="PANTHER" id="PTHR13414">
    <property type="entry name" value="HUEL-CATION TRANSPORTER"/>
    <property type="match status" value="1"/>
</dbReference>
<dbReference type="GO" id="GO:0006829">
    <property type="term" value="P:zinc ion transport"/>
    <property type="evidence" value="ECO:0007669"/>
    <property type="project" value="InterPro"/>
</dbReference>
<dbReference type="InterPro" id="IPR058533">
    <property type="entry name" value="Cation_efflux_TM"/>
</dbReference>
<gene>
    <name evidence="8" type="ORF">CLV35_2568</name>
</gene>
<dbReference type="InterPro" id="IPR040177">
    <property type="entry name" value="SLC30A9"/>
</dbReference>
<dbReference type="OrthoDB" id="9806522at2"/>
<reference evidence="8 9" key="1">
    <citation type="submission" date="2018-10" db="EMBL/GenBank/DDBJ databases">
        <title>Genomic Encyclopedia of Archaeal and Bacterial Type Strains, Phase II (KMG-II): from individual species to whole genera.</title>
        <authorList>
            <person name="Goeker M."/>
        </authorList>
    </citation>
    <scope>NUCLEOTIDE SEQUENCE [LARGE SCALE GENOMIC DNA]</scope>
    <source>
        <strain evidence="8 9">RP-AC37</strain>
    </source>
</reference>
<dbReference type="Gene3D" id="1.20.1510.10">
    <property type="entry name" value="Cation efflux protein transmembrane domain"/>
    <property type="match status" value="1"/>
</dbReference>
<comment type="subcellular location">
    <subcellularLocation>
        <location evidence="1">Membrane</location>
        <topology evidence="1">Multi-pass membrane protein</topology>
    </subcellularLocation>
</comment>
<dbReference type="GO" id="GO:0016020">
    <property type="term" value="C:membrane"/>
    <property type="evidence" value="ECO:0007669"/>
    <property type="project" value="UniProtKB-SubCell"/>
</dbReference>
<evidence type="ECO:0000256" key="1">
    <source>
        <dbReference type="ARBA" id="ARBA00004141"/>
    </source>
</evidence>
<keyword evidence="5 6" id="KW-0472">Membrane</keyword>
<keyword evidence="4 6" id="KW-1133">Transmembrane helix</keyword>
<dbReference type="AlphaFoldDB" id="A0A420XPD9"/>
<dbReference type="EMBL" id="RBWV01000012">
    <property type="protein sequence ID" value="RKS74069.1"/>
    <property type="molecule type" value="Genomic_DNA"/>
</dbReference>
<dbReference type="GO" id="GO:0008324">
    <property type="term" value="F:monoatomic cation transmembrane transporter activity"/>
    <property type="evidence" value="ECO:0007669"/>
    <property type="project" value="InterPro"/>
</dbReference>
<evidence type="ECO:0000256" key="2">
    <source>
        <dbReference type="ARBA" id="ARBA00022448"/>
    </source>
</evidence>
<proteinExistence type="predicted"/>
<dbReference type="PANTHER" id="PTHR13414:SF9">
    <property type="entry name" value="PROTON-COUPLED ZINC ANTIPORTER SLC30A9, MITOCHONDRIAL"/>
    <property type="match status" value="1"/>
</dbReference>
<feature type="domain" description="Cation efflux protein transmembrane" evidence="7">
    <location>
        <begin position="11"/>
        <end position="220"/>
    </location>
</feature>
<feature type="transmembrane region" description="Helical" evidence="6">
    <location>
        <begin position="195"/>
        <end position="213"/>
    </location>
</feature>
<accession>A0A420XPD9</accession>
<dbReference type="RefSeq" id="WP_121193836.1">
    <property type="nucleotide sequence ID" value="NZ_RBWV01000012.1"/>
</dbReference>
<sequence length="302" mass="31935">MAEEEASTRTVVVAASANLLVALAKGVAALLTGSAAMLAETLHSVADTANELLLFVGLRRSTRPADEDHPLGWGQERYFWSLLAAVGIFVVGGLASVYEGWSAIRHPEPVESVPVGVGVLVVSMGLEGWSWLTARRQLGQEAGRRRVSRRTYLRHSSDPSATTVYLEDSAALIGLSLALAALVLHAATGQAVWDGLASIAIGVLLIAVAVLLVRRNQELLVNSSVPDPVVDRLRAAVLQADWVDEAPDVAAVWLGPSQLLLLVTVRVRPGGTAAELVDDIAALRQDLRGMGMVARVEVTPVA</sequence>
<feature type="transmembrane region" description="Helical" evidence="6">
    <location>
        <begin position="170"/>
        <end position="189"/>
    </location>
</feature>
<evidence type="ECO:0000256" key="3">
    <source>
        <dbReference type="ARBA" id="ARBA00022692"/>
    </source>
</evidence>
<evidence type="ECO:0000256" key="5">
    <source>
        <dbReference type="ARBA" id="ARBA00023136"/>
    </source>
</evidence>
<dbReference type="InterPro" id="IPR002524">
    <property type="entry name" value="Cation_efflux"/>
</dbReference>
<protein>
    <submittedName>
        <fullName evidence="8">Cation diffusion facilitator family transporter</fullName>
    </submittedName>
</protein>
<keyword evidence="3 6" id="KW-0812">Transmembrane</keyword>
<dbReference type="Proteomes" id="UP000281955">
    <property type="component" value="Unassembled WGS sequence"/>
</dbReference>
<keyword evidence="2" id="KW-0813">Transport</keyword>
<keyword evidence="9" id="KW-1185">Reference proteome</keyword>
<evidence type="ECO:0000259" key="7">
    <source>
        <dbReference type="Pfam" id="PF01545"/>
    </source>
</evidence>
<evidence type="ECO:0000313" key="9">
    <source>
        <dbReference type="Proteomes" id="UP000281955"/>
    </source>
</evidence>
<dbReference type="Pfam" id="PF01545">
    <property type="entry name" value="Cation_efflux"/>
    <property type="match status" value="1"/>
</dbReference>
<name>A0A420XPD9_9ACTN</name>